<proteinExistence type="predicted"/>
<evidence type="ECO:0000313" key="8">
    <source>
        <dbReference type="Proteomes" id="UP001055117"/>
    </source>
</evidence>
<keyword evidence="4" id="KW-0560">Oxidoreductase</keyword>
<evidence type="ECO:0000313" key="7">
    <source>
        <dbReference type="EMBL" id="GJD43868.1"/>
    </source>
</evidence>
<dbReference type="SUPFAM" id="SSF51905">
    <property type="entry name" value="FAD/NAD(P)-binding domain"/>
    <property type="match status" value="2"/>
</dbReference>
<dbReference type="InterPro" id="IPR016156">
    <property type="entry name" value="FAD/NAD-linked_Rdtase_dimer_sf"/>
</dbReference>
<evidence type="ECO:0000256" key="1">
    <source>
        <dbReference type="ARBA" id="ARBA00001974"/>
    </source>
</evidence>
<dbReference type="PRINTS" id="PR00411">
    <property type="entry name" value="PNDRDTASEI"/>
</dbReference>
<dbReference type="Gene3D" id="3.30.390.30">
    <property type="match status" value="1"/>
</dbReference>
<evidence type="ECO:0000256" key="4">
    <source>
        <dbReference type="ARBA" id="ARBA00023002"/>
    </source>
</evidence>
<accession>A0ABQ4QF80</accession>
<dbReference type="Gene3D" id="3.50.50.60">
    <property type="entry name" value="FAD/NAD(P)-binding domain"/>
    <property type="match status" value="2"/>
</dbReference>
<dbReference type="EMBL" id="BPQG01000025">
    <property type="protein sequence ID" value="GJD43868.1"/>
    <property type="molecule type" value="Genomic_DNA"/>
</dbReference>
<name>A0ABQ4QF80_9HYPH</name>
<keyword evidence="2" id="KW-0285">Flavoprotein</keyword>
<dbReference type="Pfam" id="PF14759">
    <property type="entry name" value="Reductase_C"/>
    <property type="match status" value="1"/>
</dbReference>
<protein>
    <submittedName>
        <fullName evidence="7">Rhodocoxin reductase</fullName>
    </submittedName>
</protein>
<evidence type="ECO:0000259" key="6">
    <source>
        <dbReference type="Pfam" id="PF14759"/>
    </source>
</evidence>
<dbReference type="PANTHER" id="PTHR43557:SF2">
    <property type="entry name" value="RIESKE DOMAIN-CONTAINING PROTEIN-RELATED"/>
    <property type="match status" value="1"/>
</dbReference>
<dbReference type="RefSeq" id="WP_147828522.1">
    <property type="nucleotide sequence ID" value="NZ_BPQG01000025.1"/>
</dbReference>
<gene>
    <name evidence="7" type="primary">thcD</name>
    <name evidence="7" type="ORF">AFCDBAGC_1727</name>
</gene>
<dbReference type="Pfam" id="PF07992">
    <property type="entry name" value="Pyr_redox_2"/>
    <property type="match status" value="1"/>
</dbReference>
<comment type="caution">
    <text evidence="7">The sequence shown here is derived from an EMBL/GenBank/DDBJ whole genome shotgun (WGS) entry which is preliminary data.</text>
</comment>
<keyword evidence="3" id="KW-0274">FAD</keyword>
<evidence type="ECO:0000256" key="2">
    <source>
        <dbReference type="ARBA" id="ARBA00022630"/>
    </source>
</evidence>
<dbReference type="SUPFAM" id="SSF55424">
    <property type="entry name" value="FAD/NAD-linked reductases, dimerisation (C-terminal) domain"/>
    <property type="match status" value="1"/>
</dbReference>
<dbReference type="PANTHER" id="PTHR43557">
    <property type="entry name" value="APOPTOSIS-INDUCING FACTOR 1"/>
    <property type="match status" value="1"/>
</dbReference>
<evidence type="ECO:0000256" key="3">
    <source>
        <dbReference type="ARBA" id="ARBA00022827"/>
    </source>
</evidence>
<organism evidence="7 8">
    <name type="scientific">Methylobacterium cerastii</name>
    <dbReference type="NCBI Taxonomy" id="932741"/>
    <lineage>
        <taxon>Bacteria</taxon>
        <taxon>Pseudomonadati</taxon>
        <taxon>Pseudomonadota</taxon>
        <taxon>Alphaproteobacteria</taxon>
        <taxon>Hyphomicrobiales</taxon>
        <taxon>Methylobacteriaceae</taxon>
        <taxon>Methylobacterium</taxon>
    </lineage>
</organism>
<evidence type="ECO:0000259" key="5">
    <source>
        <dbReference type="Pfam" id="PF07992"/>
    </source>
</evidence>
<dbReference type="InterPro" id="IPR028202">
    <property type="entry name" value="Reductase_C"/>
</dbReference>
<keyword evidence="8" id="KW-1185">Reference proteome</keyword>
<dbReference type="InterPro" id="IPR050446">
    <property type="entry name" value="FAD-oxidoreductase/Apoptosis"/>
</dbReference>
<dbReference type="PRINTS" id="PR00368">
    <property type="entry name" value="FADPNR"/>
</dbReference>
<feature type="domain" description="Reductase C-terminal" evidence="6">
    <location>
        <begin position="326"/>
        <end position="406"/>
    </location>
</feature>
<dbReference type="Proteomes" id="UP001055117">
    <property type="component" value="Unassembled WGS sequence"/>
</dbReference>
<dbReference type="InterPro" id="IPR036188">
    <property type="entry name" value="FAD/NAD-bd_sf"/>
</dbReference>
<feature type="domain" description="FAD/NAD(P)-binding" evidence="5">
    <location>
        <begin position="5"/>
        <end position="307"/>
    </location>
</feature>
<comment type="cofactor">
    <cofactor evidence="1">
        <name>FAD</name>
        <dbReference type="ChEBI" id="CHEBI:57692"/>
    </cofactor>
</comment>
<dbReference type="InterPro" id="IPR023753">
    <property type="entry name" value="FAD/NAD-binding_dom"/>
</dbReference>
<sequence length="410" mass="42694">MSAGLVVVGGGQAGFQVAASLREAGFADPVTIVGDEPGLPYQRPPLSKAYLAGKADAEGLRLRPDAYFAEHRIAVRSGTRAVAIDREARTLRLGDGSDLAYGHLVLATGARNRPLPVPGADLPGVRQLRDLADADALRAALETARRVVVVGAGFIGLEFAAVAATRGLDVTLIEAADRPMARAVSGETGAFFRVAHENLGVRFAFGAGVVAITGEGGRAVAIRLSDGQEMPADLVVVGIGVLPNQELAAEAGLSVADGIRVDAFLGTDDPAISAVGDCTRHPSVFAAGLSADGTVRIESVQNAIDQGRCLAARLTGRPAAYAALPWFWSDQGRFKLQIAGLSGPSDQSVRRGEGEAFSVFRYRGERLVAVESINRAGDHMIARRILGAGRTPTPAQAADPTFDLKLFAMA</sequence>
<reference evidence="7 8" key="1">
    <citation type="journal article" date="2021" name="Front. Microbiol.">
        <title>Comprehensive Comparative Genomics and Phenotyping of Methylobacterium Species.</title>
        <authorList>
            <person name="Alessa O."/>
            <person name="Ogura Y."/>
            <person name="Fujitani Y."/>
            <person name="Takami H."/>
            <person name="Hayashi T."/>
            <person name="Sahin N."/>
            <person name="Tani A."/>
        </authorList>
    </citation>
    <scope>NUCLEOTIDE SEQUENCE [LARGE SCALE GENOMIC DNA]</scope>
    <source>
        <strain evidence="7 8">DSM 23679</strain>
    </source>
</reference>